<dbReference type="InterPro" id="IPR025558">
    <property type="entry name" value="DUF4283"/>
</dbReference>
<accession>A0AA39T281</accession>
<reference evidence="2" key="1">
    <citation type="journal article" date="2022" name="Plant J.">
        <title>Strategies of tolerance reflected in two North American maple genomes.</title>
        <authorList>
            <person name="McEvoy S.L."/>
            <person name="Sezen U.U."/>
            <person name="Trouern-Trend A."/>
            <person name="McMahon S.M."/>
            <person name="Schaberg P.G."/>
            <person name="Yang J."/>
            <person name="Wegrzyn J.L."/>
            <person name="Swenson N.G."/>
        </authorList>
    </citation>
    <scope>NUCLEOTIDE SEQUENCE</scope>
    <source>
        <strain evidence="2">NS2018</strain>
    </source>
</reference>
<organism evidence="2 3">
    <name type="scientific">Acer saccharum</name>
    <name type="common">Sugar maple</name>
    <dbReference type="NCBI Taxonomy" id="4024"/>
    <lineage>
        <taxon>Eukaryota</taxon>
        <taxon>Viridiplantae</taxon>
        <taxon>Streptophyta</taxon>
        <taxon>Embryophyta</taxon>
        <taxon>Tracheophyta</taxon>
        <taxon>Spermatophyta</taxon>
        <taxon>Magnoliopsida</taxon>
        <taxon>eudicotyledons</taxon>
        <taxon>Gunneridae</taxon>
        <taxon>Pentapetalae</taxon>
        <taxon>rosids</taxon>
        <taxon>malvids</taxon>
        <taxon>Sapindales</taxon>
        <taxon>Sapindaceae</taxon>
        <taxon>Hippocastanoideae</taxon>
        <taxon>Acereae</taxon>
        <taxon>Acer</taxon>
    </lineage>
</organism>
<dbReference type="AlphaFoldDB" id="A0AA39T281"/>
<comment type="caution">
    <text evidence="2">The sequence shown here is derived from an EMBL/GenBank/DDBJ whole genome shotgun (WGS) entry which is preliminary data.</text>
</comment>
<reference evidence="2" key="2">
    <citation type="submission" date="2023-06" db="EMBL/GenBank/DDBJ databases">
        <authorList>
            <person name="Swenson N.G."/>
            <person name="Wegrzyn J.L."/>
            <person name="Mcevoy S.L."/>
        </authorList>
    </citation>
    <scope>NUCLEOTIDE SEQUENCE</scope>
    <source>
        <strain evidence="2">NS2018</strain>
        <tissue evidence="2">Leaf</tissue>
    </source>
</reference>
<protein>
    <recommendedName>
        <fullName evidence="1">DUF4283 domain-containing protein</fullName>
    </recommendedName>
</protein>
<evidence type="ECO:0000259" key="1">
    <source>
        <dbReference type="Pfam" id="PF14111"/>
    </source>
</evidence>
<evidence type="ECO:0000313" key="3">
    <source>
        <dbReference type="Proteomes" id="UP001168877"/>
    </source>
</evidence>
<sequence length="128" mass="14622">MGTSEIVKLCELLSLSDDGKTVRPQEEIRREGIADVSHCLVGKVLSGKKVNREAFISVIEQLWNPFSQVEVEVIAENIFMFFFSKTEDRDAIWKRGPWHFDNHLIVLEKPTGAGEISNLAFEKVDMWV</sequence>
<dbReference type="PANTHER" id="PTHR31286">
    <property type="entry name" value="GLYCINE-RICH CELL WALL STRUCTURAL PROTEIN 1.8-LIKE"/>
    <property type="match status" value="1"/>
</dbReference>
<name>A0AA39T281_ACESA</name>
<feature type="domain" description="DUF4283" evidence="1">
    <location>
        <begin position="35"/>
        <end position="109"/>
    </location>
</feature>
<dbReference type="Proteomes" id="UP001168877">
    <property type="component" value="Unassembled WGS sequence"/>
</dbReference>
<dbReference type="InterPro" id="IPR040256">
    <property type="entry name" value="At4g02000-like"/>
</dbReference>
<dbReference type="EMBL" id="JAUESC010000003">
    <property type="protein sequence ID" value="KAK0599999.1"/>
    <property type="molecule type" value="Genomic_DNA"/>
</dbReference>
<dbReference type="Pfam" id="PF14111">
    <property type="entry name" value="DUF4283"/>
    <property type="match status" value="1"/>
</dbReference>
<keyword evidence="3" id="KW-1185">Reference proteome</keyword>
<proteinExistence type="predicted"/>
<evidence type="ECO:0000313" key="2">
    <source>
        <dbReference type="EMBL" id="KAK0599999.1"/>
    </source>
</evidence>
<dbReference type="PANTHER" id="PTHR31286:SF167">
    <property type="entry name" value="OS09G0268800 PROTEIN"/>
    <property type="match status" value="1"/>
</dbReference>
<gene>
    <name evidence="2" type="ORF">LWI29_010594</name>
</gene>